<dbReference type="Proteomes" id="UP000827872">
    <property type="component" value="Linkage Group LG13"/>
</dbReference>
<protein>
    <submittedName>
        <fullName evidence="1">Uncharacterized protein</fullName>
    </submittedName>
</protein>
<comment type="caution">
    <text evidence="1">The sequence shown here is derived from an EMBL/GenBank/DDBJ whole genome shotgun (WGS) entry which is preliminary data.</text>
</comment>
<organism evidence="1 2">
    <name type="scientific">Sphaerodactylus townsendi</name>
    <dbReference type="NCBI Taxonomy" id="933632"/>
    <lineage>
        <taxon>Eukaryota</taxon>
        <taxon>Metazoa</taxon>
        <taxon>Chordata</taxon>
        <taxon>Craniata</taxon>
        <taxon>Vertebrata</taxon>
        <taxon>Euteleostomi</taxon>
        <taxon>Lepidosauria</taxon>
        <taxon>Squamata</taxon>
        <taxon>Bifurcata</taxon>
        <taxon>Gekkota</taxon>
        <taxon>Sphaerodactylidae</taxon>
        <taxon>Sphaerodactylus</taxon>
    </lineage>
</organism>
<name>A0ACB8FYW6_9SAUR</name>
<keyword evidence="2" id="KW-1185">Reference proteome</keyword>
<sequence length="387" mass="41535">MWISLGFTRACHRIYFDVQAADLSVVFGSNIAPQLRTAAAFRERQIALQTRREKTLSEVSMEATFVGNERPFHVVTPVLESIALSQVAGSKVYMKMENVQPTGSFKIRGIGYFFQEIAKQGCQHFVCSSGGNAGLAAAYAARKLGVPATIVVPESSPPSTVKMLNKLGAEVEIFGKVWDDANERSLALAKKDGWVSVHPFDHPSVWKGHSSLVKELKDSLDSKPGVIILSVGGGGLLAGVVAGLQEVGWLDVPIVAVETRGADSFNAAIQAGRLVTLPDITSVAKCLGAKTVAQRALDCASEHPIISYVLEDAEAVKAVEQFLDDERMLVEPACGASLALLYSGHIQRLQDEGRLSQNLGSIVVIVCGGSSIRMDMVQDMKKLLGIE</sequence>
<dbReference type="EMBL" id="CM037626">
    <property type="protein sequence ID" value="KAH8012213.1"/>
    <property type="molecule type" value="Genomic_DNA"/>
</dbReference>
<reference evidence="1" key="1">
    <citation type="submission" date="2021-08" db="EMBL/GenBank/DDBJ databases">
        <title>The first chromosome-level gecko genome reveals the dynamic sex chromosomes of Neotropical dwarf geckos (Sphaerodactylidae: Sphaerodactylus).</title>
        <authorList>
            <person name="Pinto B.J."/>
            <person name="Keating S.E."/>
            <person name="Gamble T."/>
        </authorList>
    </citation>
    <scope>NUCLEOTIDE SEQUENCE</scope>
    <source>
        <strain evidence="1">TG3544</strain>
    </source>
</reference>
<proteinExistence type="predicted"/>
<accession>A0ACB8FYW6</accession>
<gene>
    <name evidence="1" type="ORF">K3G42_015478</name>
</gene>
<evidence type="ECO:0000313" key="1">
    <source>
        <dbReference type="EMBL" id="KAH8012213.1"/>
    </source>
</evidence>
<evidence type="ECO:0000313" key="2">
    <source>
        <dbReference type="Proteomes" id="UP000827872"/>
    </source>
</evidence>